<evidence type="ECO:0000313" key="4">
    <source>
        <dbReference type="Proteomes" id="UP001501414"/>
    </source>
</evidence>
<feature type="domain" description="SpoVT-AbrB" evidence="2">
    <location>
        <begin position="10"/>
        <end position="55"/>
    </location>
</feature>
<dbReference type="Gene3D" id="2.10.260.10">
    <property type="match status" value="1"/>
</dbReference>
<gene>
    <name evidence="3" type="ORF">GCM10009613_25680</name>
</gene>
<reference evidence="3 4" key="1">
    <citation type="journal article" date="2019" name="Int. J. Syst. Evol. Microbiol.">
        <title>The Global Catalogue of Microorganisms (GCM) 10K type strain sequencing project: providing services to taxonomists for standard genome sequencing and annotation.</title>
        <authorList>
            <consortium name="The Broad Institute Genomics Platform"/>
            <consortium name="The Broad Institute Genome Sequencing Center for Infectious Disease"/>
            <person name="Wu L."/>
            <person name="Ma J."/>
        </authorList>
    </citation>
    <scope>NUCLEOTIDE SEQUENCE [LARGE SCALE GENOMIC DNA]</scope>
    <source>
        <strain evidence="3 4">JCM 11896</strain>
    </source>
</reference>
<evidence type="ECO:0000259" key="2">
    <source>
        <dbReference type="PROSITE" id="PS51740"/>
    </source>
</evidence>
<dbReference type="RefSeq" id="WP_344021879.1">
    <property type="nucleotide sequence ID" value="NZ_BAAAJK010000008.1"/>
</dbReference>
<dbReference type="SMART" id="SM00966">
    <property type="entry name" value="SpoVT_AbrB"/>
    <property type="match status" value="1"/>
</dbReference>
<dbReference type="Pfam" id="PF04014">
    <property type="entry name" value="MazE_antitoxin"/>
    <property type="match status" value="1"/>
</dbReference>
<dbReference type="PROSITE" id="PS51740">
    <property type="entry name" value="SPOVT_ABRB"/>
    <property type="match status" value="1"/>
</dbReference>
<evidence type="ECO:0000313" key="3">
    <source>
        <dbReference type="EMBL" id="GAA1388410.1"/>
    </source>
</evidence>
<dbReference type="Proteomes" id="UP001501414">
    <property type="component" value="Unassembled WGS sequence"/>
</dbReference>
<keyword evidence="4" id="KW-1185">Reference proteome</keyword>
<dbReference type="SUPFAM" id="SSF89447">
    <property type="entry name" value="AbrB/MazE/MraZ-like"/>
    <property type="match status" value="1"/>
</dbReference>
<dbReference type="NCBIfam" id="TIGR01439">
    <property type="entry name" value="lp_hng_hel_AbrB"/>
    <property type="match status" value="1"/>
</dbReference>
<dbReference type="InterPro" id="IPR037914">
    <property type="entry name" value="SpoVT-AbrB_sf"/>
</dbReference>
<name>A0ABN1XSJ0_9PSEU</name>
<protein>
    <recommendedName>
        <fullName evidence="2">SpoVT-AbrB domain-containing protein</fullName>
    </recommendedName>
</protein>
<proteinExistence type="predicted"/>
<organism evidence="3 4">
    <name type="scientific">Pseudonocardia kongjuensis</name>
    <dbReference type="NCBI Taxonomy" id="102227"/>
    <lineage>
        <taxon>Bacteria</taxon>
        <taxon>Bacillati</taxon>
        <taxon>Actinomycetota</taxon>
        <taxon>Actinomycetes</taxon>
        <taxon>Pseudonocardiales</taxon>
        <taxon>Pseudonocardiaceae</taxon>
        <taxon>Pseudonocardia</taxon>
    </lineage>
</organism>
<dbReference type="InterPro" id="IPR007159">
    <property type="entry name" value="SpoVT-AbrB_dom"/>
</dbReference>
<sequence length="94" mass="10060">MSEGVHQGEASEVVVNRDGRILIPAPIRRELGMAAGATLLLSVEDGRVVLQTRGQLITRLRQEIAASWTGDPGTSPADELIADRRAEAAAEDTR</sequence>
<accession>A0ABN1XSJ0</accession>
<comment type="caution">
    <text evidence="3">The sequence shown here is derived from an EMBL/GenBank/DDBJ whole genome shotgun (WGS) entry which is preliminary data.</text>
</comment>
<evidence type="ECO:0000256" key="1">
    <source>
        <dbReference type="PROSITE-ProRule" id="PRU01076"/>
    </source>
</evidence>
<keyword evidence="1" id="KW-0238">DNA-binding</keyword>
<dbReference type="EMBL" id="BAAAJK010000008">
    <property type="protein sequence ID" value="GAA1388410.1"/>
    <property type="molecule type" value="Genomic_DNA"/>
</dbReference>